<dbReference type="InterPro" id="IPR036791">
    <property type="entry name" value="Ribosomal_bL9_C_sf"/>
</dbReference>
<dbReference type="InterPro" id="IPR020069">
    <property type="entry name" value="Ribosomal_bL9_C"/>
</dbReference>
<keyword evidence="10" id="KW-1185">Reference proteome</keyword>
<organism evidence="9 10">
    <name type="scientific">Methylobrevis pamukkalensis</name>
    <dbReference type="NCBI Taxonomy" id="1439726"/>
    <lineage>
        <taxon>Bacteria</taxon>
        <taxon>Pseudomonadati</taxon>
        <taxon>Pseudomonadota</taxon>
        <taxon>Alphaproteobacteria</taxon>
        <taxon>Hyphomicrobiales</taxon>
        <taxon>Pleomorphomonadaceae</taxon>
        <taxon>Methylobrevis</taxon>
    </lineage>
</organism>
<evidence type="ECO:0000256" key="1">
    <source>
        <dbReference type="ARBA" id="ARBA00010605"/>
    </source>
</evidence>
<dbReference type="InterPro" id="IPR000244">
    <property type="entry name" value="Ribosomal_bL9"/>
</dbReference>
<dbReference type="InterPro" id="IPR020070">
    <property type="entry name" value="Ribosomal_bL9_N"/>
</dbReference>
<evidence type="ECO:0000256" key="6">
    <source>
        <dbReference type="ARBA" id="ARBA00035292"/>
    </source>
</evidence>
<dbReference type="SUPFAM" id="SSF55658">
    <property type="entry name" value="L9 N-domain-like"/>
    <property type="match status" value="1"/>
</dbReference>
<evidence type="ECO:0000256" key="4">
    <source>
        <dbReference type="ARBA" id="ARBA00022980"/>
    </source>
</evidence>
<dbReference type="GO" id="GO:1990904">
    <property type="term" value="C:ribonucleoprotein complex"/>
    <property type="evidence" value="ECO:0007669"/>
    <property type="project" value="UniProtKB-KW"/>
</dbReference>
<dbReference type="GO" id="GO:0003735">
    <property type="term" value="F:structural constituent of ribosome"/>
    <property type="evidence" value="ECO:0007669"/>
    <property type="project" value="InterPro"/>
</dbReference>
<dbReference type="GO" id="GO:0006412">
    <property type="term" value="P:translation"/>
    <property type="evidence" value="ECO:0007669"/>
    <property type="project" value="UniProtKB-UniRule"/>
</dbReference>
<evidence type="ECO:0000259" key="8">
    <source>
        <dbReference type="PROSITE" id="PS00651"/>
    </source>
</evidence>
<dbReference type="SUPFAM" id="SSF55653">
    <property type="entry name" value="Ribosomal protein L9 C-domain"/>
    <property type="match status" value="1"/>
</dbReference>
<dbReference type="PROSITE" id="PS00651">
    <property type="entry name" value="RIBOSOMAL_L9"/>
    <property type="match status" value="1"/>
</dbReference>
<dbReference type="Gene3D" id="3.10.430.100">
    <property type="entry name" value="Ribosomal protein L9, C-terminal domain"/>
    <property type="match status" value="1"/>
</dbReference>
<evidence type="ECO:0000313" key="10">
    <source>
        <dbReference type="Proteomes" id="UP000094622"/>
    </source>
</evidence>
<dbReference type="EMBL" id="MCRJ01000054">
    <property type="protein sequence ID" value="ODN70313.1"/>
    <property type="molecule type" value="Genomic_DNA"/>
</dbReference>
<evidence type="ECO:0000256" key="3">
    <source>
        <dbReference type="ARBA" id="ARBA00022884"/>
    </source>
</evidence>
<dbReference type="InterPro" id="IPR020594">
    <property type="entry name" value="Ribosomal_bL9_bac/chp"/>
</dbReference>
<dbReference type="GO" id="GO:0005840">
    <property type="term" value="C:ribosome"/>
    <property type="evidence" value="ECO:0007669"/>
    <property type="project" value="UniProtKB-KW"/>
</dbReference>
<proteinExistence type="inferred from homology"/>
<feature type="domain" description="Ribosomal protein L9" evidence="8">
    <location>
        <begin position="13"/>
        <end position="40"/>
    </location>
</feature>
<keyword evidence="2 7" id="KW-0699">rRNA-binding</keyword>
<comment type="function">
    <text evidence="7">Binds to the 23S rRNA.</text>
</comment>
<evidence type="ECO:0000256" key="2">
    <source>
        <dbReference type="ARBA" id="ARBA00022730"/>
    </source>
</evidence>
<dbReference type="PANTHER" id="PTHR21368">
    <property type="entry name" value="50S RIBOSOMAL PROTEIN L9"/>
    <property type="match status" value="1"/>
</dbReference>
<dbReference type="Proteomes" id="UP000094622">
    <property type="component" value="Unassembled WGS sequence"/>
</dbReference>
<comment type="similarity">
    <text evidence="1 7">Belongs to the bacterial ribosomal protein bL9 family.</text>
</comment>
<dbReference type="Pfam" id="PF01281">
    <property type="entry name" value="Ribosomal_L9_N"/>
    <property type="match status" value="1"/>
</dbReference>
<dbReference type="Gene3D" id="3.40.5.10">
    <property type="entry name" value="Ribosomal protein L9, N-terminal domain"/>
    <property type="match status" value="1"/>
</dbReference>
<keyword evidence="5 7" id="KW-0687">Ribonucleoprotein</keyword>
<keyword evidence="3 7" id="KW-0694">RNA-binding</keyword>
<protein>
    <recommendedName>
        <fullName evidence="6 7">Large ribosomal subunit protein bL9</fullName>
    </recommendedName>
</protein>
<dbReference type="GO" id="GO:0019843">
    <property type="term" value="F:rRNA binding"/>
    <property type="evidence" value="ECO:0007669"/>
    <property type="project" value="UniProtKB-UniRule"/>
</dbReference>
<reference evidence="9 10" key="1">
    <citation type="submission" date="2016-07" db="EMBL/GenBank/DDBJ databases">
        <title>Draft Genome Sequence of Methylobrevis pamukkalensis PK2.</title>
        <authorList>
            <person name="Vasilenko O.V."/>
            <person name="Doronina N.V."/>
            <person name="Shmareva M.N."/>
            <person name="Tarlachkov S.V."/>
            <person name="Mustakhimov I."/>
            <person name="Trotsenko Y.A."/>
        </authorList>
    </citation>
    <scope>NUCLEOTIDE SEQUENCE [LARGE SCALE GENOMIC DNA]</scope>
    <source>
        <strain evidence="9 10">PK2</strain>
    </source>
</reference>
<sequence length="159" mass="17463">MEVILLERVGRLGNMGETVKVRDGFARNYLLPQGKALRANKANMARFESEKAALIARNEERRSESEQLKVSIDQRSFVVVRQAAETGQLYGSVSARDIVDILVEAGFAINRTQVALEAPIKAIGVHPVTIQLHPEVAAGITINVARSEDEASRQRAART</sequence>
<gene>
    <name evidence="7 9" type="primary">rplI</name>
    <name evidence="9" type="ORF">A6302_02347</name>
</gene>
<evidence type="ECO:0000256" key="5">
    <source>
        <dbReference type="ARBA" id="ARBA00023274"/>
    </source>
</evidence>
<evidence type="ECO:0000256" key="7">
    <source>
        <dbReference type="HAMAP-Rule" id="MF_00503"/>
    </source>
</evidence>
<dbReference type="HAMAP" id="MF_00503">
    <property type="entry name" value="Ribosomal_bL9"/>
    <property type="match status" value="1"/>
</dbReference>
<dbReference type="NCBIfam" id="TIGR00158">
    <property type="entry name" value="L9"/>
    <property type="match status" value="1"/>
</dbReference>
<dbReference type="AlphaFoldDB" id="A0A1E3H1W0"/>
<comment type="caution">
    <text evidence="9">The sequence shown here is derived from an EMBL/GenBank/DDBJ whole genome shotgun (WGS) entry which is preliminary data.</text>
</comment>
<dbReference type="InterPro" id="IPR036935">
    <property type="entry name" value="Ribosomal_bL9_N_sf"/>
</dbReference>
<dbReference type="PATRIC" id="fig|1439726.3.peg.2469"/>
<name>A0A1E3H1W0_9HYPH</name>
<keyword evidence="4 7" id="KW-0689">Ribosomal protein</keyword>
<dbReference type="Pfam" id="PF03948">
    <property type="entry name" value="Ribosomal_L9_C"/>
    <property type="match status" value="1"/>
</dbReference>
<dbReference type="InterPro" id="IPR009027">
    <property type="entry name" value="Ribosomal_bL9/RNase_H1_N"/>
</dbReference>
<evidence type="ECO:0000313" key="9">
    <source>
        <dbReference type="EMBL" id="ODN70313.1"/>
    </source>
</evidence>
<accession>A0A1E3H1W0</accession>